<gene>
    <name evidence="10" type="ORF">EIN_404560</name>
</gene>
<keyword evidence="6 8" id="KW-0472">Membrane</keyword>
<dbReference type="AlphaFoldDB" id="A0A0A1U6N7"/>
<dbReference type="PANTHER" id="PTHR22811">
    <property type="entry name" value="TRANSMEMBRANE EMP24 DOMAIN-CONTAINING PROTEIN"/>
    <property type="match status" value="1"/>
</dbReference>
<comment type="similarity">
    <text evidence="2 7">Belongs to the EMP24/GP25L family.</text>
</comment>
<dbReference type="SMART" id="SM01190">
    <property type="entry name" value="EMP24_GP25L"/>
    <property type="match status" value="1"/>
</dbReference>
<evidence type="ECO:0000313" key="10">
    <source>
        <dbReference type="EMBL" id="ELP90062.1"/>
    </source>
</evidence>
<evidence type="ECO:0000256" key="4">
    <source>
        <dbReference type="ARBA" id="ARBA00022729"/>
    </source>
</evidence>
<dbReference type="Pfam" id="PF01105">
    <property type="entry name" value="EMP24_GP25L"/>
    <property type="match status" value="1"/>
</dbReference>
<sequence length="212" mass="24558">MYLLLLFFALELRAQEPEVFFKIYGKTEKCFSIDEPVGTLVHAHYKISSMNAGKYGKDDVINLQYVLHFPQDSGKKDEQAAIDPDGVVMFTTKELGEYTICFSVQNAVRYDVEYKFALNLEVGIEAIDYENVAKTEDLNDVEVQFTQQIDLVKALQSEIKYQTEQHESFEQTTQSTIFRVKLFAIIQISIFAALAYWQYKNLKSFFRHIKVV</sequence>
<name>A0A0A1U6N7_ENTIV</name>
<comment type="subcellular location">
    <subcellularLocation>
        <location evidence="1 7">Membrane</location>
        <topology evidence="1 7">Single-pass type I membrane protein</topology>
    </subcellularLocation>
</comment>
<dbReference type="InterPro" id="IPR009038">
    <property type="entry name" value="GOLD_dom"/>
</dbReference>
<dbReference type="OrthoDB" id="3427at2759"/>
<keyword evidence="4" id="KW-0732">Signal</keyword>
<dbReference type="KEGG" id="eiv:EIN_404560"/>
<evidence type="ECO:0000259" key="9">
    <source>
        <dbReference type="PROSITE" id="PS50866"/>
    </source>
</evidence>
<dbReference type="OMA" id="GATCAWQ"/>
<evidence type="ECO:0000256" key="6">
    <source>
        <dbReference type="ARBA" id="ARBA00023136"/>
    </source>
</evidence>
<evidence type="ECO:0000256" key="1">
    <source>
        <dbReference type="ARBA" id="ARBA00004479"/>
    </source>
</evidence>
<proteinExistence type="inferred from homology"/>
<dbReference type="Proteomes" id="UP000014680">
    <property type="component" value="Unassembled WGS sequence"/>
</dbReference>
<evidence type="ECO:0000256" key="7">
    <source>
        <dbReference type="RuleBase" id="RU003827"/>
    </source>
</evidence>
<dbReference type="InterPro" id="IPR015720">
    <property type="entry name" value="Emp24-like"/>
</dbReference>
<evidence type="ECO:0000256" key="8">
    <source>
        <dbReference type="SAM" id="Phobius"/>
    </source>
</evidence>
<reference evidence="10 11" key="1">
    <citation type="submission" date="2012-10" db="EMBL/GenBank/DDBJ databases">
        <authorList>
            <person name="Zafar N."/>
            <person name="Inman J."/>
            <person name="Hall N."/>
            <person name="Lorenzi H."/>
            <person name="Caler E."/>
        </authorList>
    </citation>
    <scope>NUCLEOTIDE SEQUENCE [LARGE SCALE GENOMIC DNA]</scope>
    <source>
        <strain evidence="10 11">IP1</strain>
    </source>
</reference>
<feature type="transmembrane region" description="Helical" evidence="8">
    <location>
        <begin position="178"/>
        <end position="197"/>
    </location>
</feature>
<dbReference type="VEuPathDB" id="AmoebaDB:EIN_404560"/>
<dbReference type="EMBL" id="KB206537">
    <property type="protein sequence ID" value="ELP90062.1"/>
    <property type="molecule type" value="Genomic_DNA"/>
</dbReference>
<dbReference type="RefSeq" id="XP_004256833.1">
    <property type="nucleotide sequence ID" value="XM_004256785.1"/>
</dbReference>
<dbReference type="GeneID" id="14888983"/>
<accession>A0A0A1U6N7</accession>
<evidence type="ECO:0000256" key="2">
    <source>
        <dbReference type="ARBA" id="ARBA00007104"/>
    </source>
</evidence>
<organism evidence="10 11">
    <name type="scientific">Entamoeba invadens IP1</name>
    <dbReference type="NCBI Taxonomy" id="370355"/>
    <lineage>
        <taxon>Eukaryota</taxon>
        <taxon>Amoebozoa</taxon>
        <taxon>Evosea</taxon>
        <taxon>Archamoebae</taxon>
        <taxon>Mastigamoebida</taxon>
        <taxon>Entamoebidae</taxon>
        <taxon>Entamoeba</taxon>
    </lineage>
</organism>
<protein>
    <submittedName>
        <fullName evidence="10">Transmembrane emp24 domain containing protein 9, putative</fullName>
    </submittedName>
</protein>
<evidence type="ECO:0000313" key="11">
    <source>
        <dbReference type="Proteomes" id="UP000014680"/>
    </source>
</evidence>
<feature type="domain" description="GOLD" evidence="9">
    <location>
        <begin position="28"/>
        <end position="124"/>
    </location>
</feature>
<dbReference type="PROSITE" id="PS50866">
    <property type="entry name" value="GOLD"/>
    <property type="match status" value="1"/>
</dbReference>
<keyword evidence="5 8" id="KW-1133">Transmembrane helix</keyword>
<dbReference type="GO" id="GO:0016020">
    <property type="term" value="C:membrane"/>
    <property type="evidence" value="ECO:0007669"/>
    <property type="project" value="UniProtKB-SubCell"/>
</dbReference>
<evidence type="ECO:0000256" key="3">
    <source>
        <dbReference type="ARBA" id="ARBA00022692"/>
    </source>
</evidence>
<evidence type="ECO:0000256" key="5">
    <source>
        <dbReference type="ARBA" id="ARBA00022989"/>
    </source>
</evidence>
<keyword evidence="11" id="KW-1185">Reference proteome</keyword>
<keyword evidence="3 7" id="KW-0812">Transmembrane</keyword>